<proteinExistence type="predicted"/>
<dbReference type="Gene3D" id="3.20.20.150">
    <property type="entry name" value="Divalent-metal-dependent TIM barrel enzymes"/>
    <property type="match status" value="1"/>
</dbReference>
<dbReference type="SUPFAM" id="SSF51658">
    <property type="entry name" value="Xylose isomerase-like"/>
    <property type="match status" value="1"/>
</dbReference>
<dbReference type="RefSeq" id="WP_176005854.1">
    <property type="nucleotide sequence ID" value="NZ_JABWMI010000010.1"/>
</dbReference>
<evidence type="ECO:0000313" key="1">
    <source>
        <dbReference type="EMBL" id="NYA71046.1"/>
    </source>
</evidence>
<evidence type="ECO:0000313" key="2">
    <source>
        <dbReference type="Proteomes" id="UP000535020"/>
    </source>
</evidence>
<dbReference type="GO" id="GO:0016853">
    <property type="term" value="F:isomerase activity"/>
    <property type="evidence" value="ECO:0007669"/>
    <property type="project" value="UniProtKB-KW"/>
</dbReference>
<accession>A0A7Y8Y227</accession>
<keyword evidence="2" id="KW-1185">Reference proteome</keyword>
<dbReference type="EMBL" id="JACBJI010000003">
    <property type="protein sequence ID" value="NYA71046.1"/>
    <property type="molecule type" value="Genomic_DNA"/>
</dbReference>
<dbReference type="InterPro" id="IPR036237">
    <property type="entry name" value="Xyl_isomerase-like_sf"/>
</dbReference>
<name>A0A7Y8Y227_9FLAO</name>
<dbReference type="Proteomes" id="UP000535020">
    <property type="component" value="Unassembled WGS sequence"/>
</dbReference>
<organism evidence="1 2">
    <name type="scientific">Flavobacterium agri</name>
    <dbReference type="NCBI Taxonomy" id="2743471"/>
    <lineage>
        <taxon>Bacteria</taxon>
        <taxon>Pseudomonadati</taxon>
        <taxon>Bacteroidota</taxon>
        <taxon>Flavobacteriia</taxon>
        <taxon>Flavobacteriales</taxon>
        <taxon>Flavobacteriaceae</taxon>
        <taxon>Flavobacterium</taxon>
    </lineage>
</organism>
<gene>
    <name evidence="1" type="ORF">HZF10_08955</name>
</gene>
<protein>
    <submittedName>
        <fullName evidence="1">Sugar phosphate isomerase/epimerase</fullName>
    </submittedName>
</protein>
<sequence length="257" mass="29698">MKDIVTDGFSGAEINLASGFFDNSDFRNALAELRSDGFSFIAQQVLDPRIESVDEYIGRMLDRFYFLASFEPDFINSHTGKDFYSFDDNCRIIEAVENFAVRTAIPVVHETHRARFTFHLSTLLPYLEKFPELKLTADFSHWCNVSESLLEEQGDMLESIITNISHIHARVGWQQSAQVNDPFAPEWEHHLSVFTDWWRKIVAYHAENGRGSMTITPEAGPFPYMPQTPYSKENLADQRQINSKMKNYLNTTLYGRY</sequence>
<dbReference type="AlphaFoldDB" id="A0A7Y8Y227"/>
<keyword evidence="1" id="KW-0413">Isomerase</keyword>
<comment type="caution">
    <text evidence="1">The sequence shown here is derived from an EMBL/GenBank/DDBJ whole genome shotgun (WGS) entry which is preliminary data.</text>
</comment>
<reference evidence="1 2" key="1">
    <citation type="submission" date="2020-07" db="EMBL/GenBank/DDBJ databases">
        <authorList>
            <person name="Sun Q."/>
        </authorList>
    </citation>
    <scope>NUCLEOTIDE SEQUENCE [LARGE SCALE GENOMIC DNA]</scope>
    <source>
        <strain evidence="1 2">MAH-1</strain>
    </source>
</reference>